<evidence type="ECO:0000313" key="3">
    <source>
        <dbReference type="Proteomes" id="UP001151760"/>
    </source>
</evidence>
<feature type="region of interest" description="Disordered" evidence="1">
    <location>
        <begin position="84"/>
        <end position="143"/>
    </location>
</feature>
<name>A0ABQ4ZSC4_9ASTR</name>
<reference evidence="2" key="1">
    <citation type="journal article" date="2022" name="Int. J. Mol. Sci.">
        <title>Draft Genome of Tanacetum Coccineum: Genomic Comparison of Closely Related Tanacetum-Family Plants.</title>
        <authorList>
            <person name="Yamashiro T."/>
            <person name="Shiraishi A."/>
            <person name="Nakayama K."/>
            <person name="Satake H."/>
        </authorList>
    </citation>
    <scope>NUCLEOTIDE SEQUENCE</scope>
</reference>
<organism evidence="2 3">
    <name type="scientific">Tanacetum coccineum</name>
    <dbReference type="NCBI Taxonomy" id="301880"/>
    <lineage>
        <taxon>Eukaryota</taxon>
        <taxon>Viridiplantae</taxon>
        <taxon>Streptophyta</taxon>
        <taxon>Embryophyta</taxon>
        <taxon>Tracheophyta</taxon>
        <taxon>Spermatophyta</taxon>
        <taxon>Magnoliopsida</taxon>
        <taxon>eudicotyledons</taxon>
        <taxon>Gunneridae</taxon>
        <taxon>Pentapetalae</taxon>
        <taxon>asterids</taxon>
        <taxon>campanulids</taxon>
        <taxon>Asterales</taxon>
        <taxon>Asteraceae</taxon>
        <taxon>Asteroideae</taxon>
        <taxon>Anthemideae</taxon>
        <taxon>Anthemidinae</taxon>
        <taxon>Tanacetum</taxon>
    </lineage>
</organism>
<sequence length="348" mass="41068">MYDEVQAGIDADALFAAKLQQEEREEYTIEERAKFLAETIAVQRKFRAAQRSAEIRSMYERQKKSVQDFVPISSAKEEKLIKKMNEKATGEDTSNKEKVLEESDCTEVEVKQEGNTKSTKKWSGRRLKMKATKKSKRQKTDSDLKEEEQLKAFLMIVPDEEGEINYEVLNMRYLIVDWESKFYHTDRYGIPHDYYKVFRADGSLRYIKTFTEMVSRFDRLDFIELHSLVMKRFETSTPEGIDLILWGSLRTMFEANAEDDLWKNQEEWILKSWNFYDNCGVHILVLEDGTEFYMLVEKRYPLTKETLERMLALRLIAESESEAVFYLLRFIQQQIDESGSHNGSEKDL</sequence>
<feature type="compositionally biased region" description="Basic and acidic residues" evidence="1">
    <location>
        <begin position="84"/>
        <end position="101"/>
    </location>
</feature>
<evidence type="ECO:0000313" key="2">
    <source>
        <dbReference type="EMBL" id="GJS92825.1"/>
    </source>
</evidence>
<dbReference type="Proteomes" id="UP001151760">
    <property type="component" value="Unassembled WGS sequence"/>
</dbReference>
<proteinExistence type="predicted"/>
<comment type="caution">
    <text evidence="2">The sequence shown here is derived from an EMBL/GenBank/DDBJ whole genome shotgun (WGS) entry which is preliminary data.</text>
</comment>
<keyword evidence="3" id="KW-1185">Reference proteome</keyword>
<gene>
    <name evidence="2" type="ORF">Tco_0799793</name>
</gene>
<evidence type="ECO:0000256" key="1">
    <source>
        <dbReference type="SAM" id="MobiDB-lite"/>
    </source>
</evidence>
<protein>
    <submittedName>
        <fullName evidence="2">Uncharacterized protein</fullName>
    </submittedName>
</protein>
<dbReference type="EMBL" id="BQNB010011610">
    <property type="protein sequence ID" value="GJS92825.1"/>
    <property type="molecule type" value="Genomic_DNA"/>
</dbReference>
<accession>A0ABQ4ZSC4</accession>
<reference evidence="2" key="2">
    <citation type="submission" date="2022-01" db="EMBL/GenBank/DDBJ databases">
        <authorList>
            <person name="Yamashiro T."/>
            <person name="Shiraishi A."/>
            <person name="Satake H."/>
            <person name="Nakayama K."/>
        </authorList>
    </citation>
    <scope>NUCLEOTIDE SEQUENCE</scope>
</reference>
<feature type="compositionally biased region" description="Basic residues" evidence="1">
    <location>
        <begin position="118"/>
        <end position="137"/>
    </location>
</feature>